<feature type="transmembrane region" description="Helical" evidence="7">
    <location>
        <begin position="256"/>
        <end position="276"/>
    </location>
</feature>
<evidence type="ECO:0000313" key="9">
    <source>
        <dbReference type="Proteomes" id="UP000193409"/>
    </source>
</evidence>
<dbReference type="Proteomes" id="UP000193409">
    <property type="component" value="Unassembled WGS sequence"/>
</dbReference>
<feature type="transmembrane region" description="Helical" evidence="7">
    <location>
        <begin position="316"/>
        <end position="341"/>
    </location>
</feature>
<keyword evidence="6 7" id="KW-0472">Membrane</keyword>
<organism evidence="8 9">
    <name type="scientific">Pseudoruegeria aquimaris</name>
    <dbReference type="NCBI Taxonomy" id="393663"/>
    <lineage>
        <taxon>Bacteria</taxon>
        <taxon>Pseudomonadati</taxon>
        <taxon>Pseudomonadota</taxon>
        <taxon>Alphaproteobacteria</taxon>
        <taxon>Rhodobacterales</taxon>
        <taxon>Roseobacteraceae</taxon>
        <taxon>Pseudoruegeria</taxon>
    </lineage>
</organism>
<keyword evidence="4 7" id="KW-0812">Transmembrane</keyword>
<dbReference type="EMBL" id="FWFQ01000046">
    <property type="protein sequence ID" value="SLN67929.1"/>
    <property type="molecule type" value="Genomic_DNA"/>
</dbReference>
<gene>
    <name evidence="8" type="primary">wzxC</name>
    <name evidence="8" type="ORF">PSA7680_03588</name>
</gene>
<dbReference type="AlphaFoldDB" id="A0A1Y5TTI5"/>
<feature type="transmembrane region" description="Helical" evidence="7">
    <location>
        <begin position="288"/>
        <end position="310"/>
    </location>
</feature>
<dbReference type="PANTHER" id="PTHR30250:SF10">
    <property type="entry name" value="LIPOPOLYSACCHARIDE BIOSYNTHESIS PROTEIN WZXC"/>
    <property type="match status" value="1"/>
</dbReference>
<dbReference type="GO" id="GO:0005886">
    <property type="term" value="C:plasma membrane"/>
    <property type="evidence" value="ECO:0007669"/>
    <property type="project" value="UniProtKB-SubCell"/>
</dbReference>
<proteinExistence type="inferred from homology"/>
<feature type="transmembrane region" description="Helical" evidence="7">
    <location>
        <begin position="88"/>
        <end position="109"/>
    </location>
</feature>
<evidence type="ECO:0000256" key="4">
    <source>
        <dbReference type="ARBA" id="ARBA00022692"/>
    </source>
</evidence>
<dbReference type="RefSeq" id="WP_085870052.1">
    <property type="nucleotide sequence ID" value="NZ_FWFQ01000046.1"/>
</dbReference>
<name>A0A1Y5TTI5_9RHOB</name>
<comment type="similarity">
    <text evidence="2">Belongs to the polysaccharide synthase family.</text>
</comment>
<accession>A0A1Y5TTI5</accession>
<protein>
    <submittedName>
        <fullName evidence="8">Lipopolysaccharide biosynthesis protein WzxC</fullName>
    </submittedName>
</protein>
<reference evidence="8 9" key="1">
    <citation type="submission" date="2017-03" db="EMBL/GenBank/DDBJ databases">
        <authorList>
            <person name="Afonso C.L."/>
            <person name="Miller P.J."/>
            <person name="Scott M.A."/>
            <person name="Spackman E."/>
            <person name="Goraichik I."/>
            <person name="Dimitrov K.M."/>
            <person name="Suarez D.L."/>
            <person name="Swayne D.E."/>
        </authorList>
    </citation>
    <scope>NUCLEOTIDE SEQUENCE [LARGE SCALE GENOMIC DNA]</scope>
    <source>
        <strain evidence="8 9">CECT 7680</strain>
    </source>
</reference>
<evidence type="ECO:0000256" key="3">
    <source>
        <dbReference type="ARBA" id="ARBA00022475"/>
    </source>
</evidence>
<feature type="transmembrane region" description="Helical" evidence="7">
    <location>
        <begin position="115"/>
        <end position="138"/>
    </location>
</feature>
<dbReference type="InterPro" id="IPR050833">
    <property type="entry name" value="Poly_Biosynth_Transport"/>
</dbReference>
<evidence type="ECO:0000256" key="5">
    <source>
        <dbReference type="ARBA" id="ARBA00022989"/>
    </source>
</evidence>
<evidence type="ECO:0000256" key="7">
    <source>
        <dbReference type="SAM" id="Phobius"/>
    </source>
</evidence>
<evidence type="ECO:0000256" key="2">
    <source>
        <dbReference type="ARBA" id="ARBA00007430"/>
    </source>
</evidence>
<evidence type="ECO:0000256" key="6">
    <source>
        <dbReference type="ARBA" id="ARBA00023136"/>
    </source>
</evidence>
<keyword evidence="9" id="KW-1185">Reference proteome</keyword>
<feature type="transmembrane region" description="Helical" evidence="7">
    <location>
        <begin position="353"/>
        <end position="373"/>
    </location>
</feature>
<dbReference type="OrthoDB" id="9770347at2"/>
<dbReference type="Pfam" id="PF13440">
    <property type="entry name" value="Polysacc_synt_3"/>
    <property type="match status" value="1"/>
</dbReference>
<feature type="transmembrane region" description="Helical" evidence="7">
    <location>
        <begin position="379"/>
        <end position="398"/>
    </location>
</feature>
<feature type="transmembrane region" description="Helical" evidence="7">
    <location>
        <begin position="150"/>
        <end position="177"/>
    </location>
</feature>
<keyword evidence="5 7" id="KW-1133">Transmembrane helix</keyword>
<evidence type="ECO:0000256" key="1">
    <source>
        <dbReference type="ARBA" id="ARBA00004651"/>
    </source>
</evidence>
<sequence length="413" mass="42486">MRPTHLPAKTFAANLMAYGASEVAAKLSRLFVVFAVARALSPEQIGTAAAALAVAEIVKAMTETGVVQRVIAAEADALESTCKAARRIVWGWCLGLFALQLAVAAGFWAAGLPMVGGLLAVAALEYLFMPGGIVQAALAMRDGKMKQMAAISGAQIVGANAAAVALALAFPSPLALILPRVLSAPLWLIAVRRLRPWAPVAGITAAPIRPFATFGAPILGTEMVKALRLHADKLLVGALLGADALGYYFMAFNAGLSLATSFTAALGTVLFPQLCAAGKGASLQAAGIALAMIAPVVIAQALLAPLYVPALLGADWALIAPTVSVLCLSALPLTLWTVCAAQLRAENRPQVELWITLALTVALAASTVATAPFGLTAMAWGYLATCCLILGLAAFRILTPFAAQAPRTIQSEA</sequence>
<dbReference type="PANTHER" id="PTHR30250">
    <property type="entry name" value="PST FAMILY PREDICTED COLANIC ACID TRANSPORTER"/>
    <property type="match status" value="1"/>
</dbReference>
<comment type="subcellular location">
    <subcellularLocation>
        <location evidence="1">Cell membrane</location>
        <topology evidence="1">Multi-pass membrane protein</topology>
    </subcellularLocation>
</comment>
<keyword evidence="3" id="KW-1003">Cell membrane</keyword>
<evidence type="ECO:0000313" key="8">
    <source>
        <dbReference type="EMBL" id="SLN67929.1"/>
    </source>
</evidence>